<evidence type="ECO:0000313" key="3">
    <source>
        <dbReference type="EMBL" id="SDK32213.1"/>
    </source>
</evidence>
<dbReference type="Proteomes" id="UP000199053">
    <property type="component" value="Unassembled WGS sequence"/>
</dbReference>
<dbReference type="Gene3D" id="3.40.190.10">
    <property type="entry name" value="Periplasmic binding protein-like II"/>
    <property type="match status" value="2"/>
</dbReference>
<dbReference type="SUPFAM" id="SSF53850">
    <property type="entry name" value="Periplasmic binding protein-like II"/>
    <property type="match status" value="1"/>
</dbReference>
<dbReference type="OrthoDB" id="8594082at2"/>
<keyword evidence="1" id="KW-0732">Signal</keyword>
<feature type="signal peptide" evidence="1">
    <location>
        <begin position="1"/>
        <end position="23"/>
    </location>
</feature>
<dbReference type="SMART" id="SM00062">
    <property type="entry name" value="PBPb"/>
    <property type="match status" value="1"/>
</dbReference>
<name>A0A1G9AYB2_9BACT</name>
<evidence type="ECO:0000259" key="2">
    <source>
        <dbReference type="SMART" id="SM00062"/>
    </source>
</evidence>
<accession>A0A1G9AYB2</accession>
<gene>
    <name evidence="3" type="ORF">SAMN05660337_0074</name>
</gene>
<evidence type="ECO:0000256" key="1">
    <source>
        <dbReference type="SAM" id="SignalP"/>
    </source>
</evidence>
<keyword evidence="4" id="KW-1185">Reference proteome</keyword>
<organism evidence="3 4">
    <name type="scientific">Maridesulfovibrio ferrireducens</name>
    <dbReference type="NCBI Taxonomy" id="246191"/>
    <lineage>
        <taxon>Bacteria</taxon>
        <taxon>Pseudomonadati</taxon>
        <taxon>Thermodesulfobacteriota</taxon>
        <taxon>Desulfovibrionia</taxon>
        <taxon>Desulfovibrionales</taxon>
        <taxon>Desulfovibrionaceae</taxon>
        <taxon>Maridesulfovibrio</taxon>
    </lineage>
</organism>
<dbReference type="InterPro" id="IPR001638">
    <property type="entry name" value="Solute-binding_3/MltF_N"/>
</dbReference>
<dbReference type="PANTHER" id="PTHR38834:SF3">
    <property type="entry name" value="SOLUTE-BINDING PROTEIN FAMILY 3_N-TERMINAL DOMAIN-CONTAINING PROTEIN"/>
    <property type="match status" value="1"/>
</dbReference>
<proteinExistence type="predicted"/>
<dbReference type="EMBL" id="FNGA01000001">
    <property type="protein sequence ID" value="SDK32213.1"/>
    <property type="molecule type" value="Genomic_DNA"/>
</dbReference>
<sequence>MIKKIIIFLSVFVLLLNNSPACAGDLKVMAENHPPYNYKEDGIAKGIVYDLVCLIMENVGESETNIVFVPWARGYRSLENGSGDVLFSMARTPERENKFKFVGPVFKTSEFLYRKKGSNVNVVTIDDAKAVSKIGVVRSTFPHQVLAQKGFTNLDAGSSYEAGFHKLLKGRVDLISISDEMLQRMFIDLPDLDSSMFERVGPPICSASGYIAFGLHVPDTVVLEWQKALDELKESGEYQKIVDKYLNLHNE</sequence>
<protein>
    <submittedName>
        <fullName evidence="3">Amino acid ABC transporter substrate-binding protein, PAAT family</fullName>
    </submittedName>
</protein>
<feature type="chain" id="PRO_5011557853" evidence="1">
    <location>
        <begin position="24"/>
        <end position="251"/>
    </location>
</feature>
<dbReference type="Pfam" id="PF00497">
    <property type="entry name" value="SBP_bac_3"/>
    <property type="match status" value="1"/>
</dbReference>
<feature type="domain" description="Solute-binding protein family 3/N-terminal" evidence="2">
    <location>
        <begin position="25"/>
        <end position="249"/>
    </location>
</feature>
<dbReference type="STRING" id="246191.SAMN05660337_0074"/>
<reference evidence="4" key="1">
    <citation type="submission" date="2016-10" db="EMBL/GenBank/DDBJ databases">
        <authorList>
            <person name="Varghese N."/>
            <person name="Submissions S."/>
        </authorList>
    </citation>
    <scope>NUCLEOTIDE SEQUENCE [LARGE SCALE GENOMIC DNA]</scope>
    <source>
        <strain evidence="4">DSM 16995</strain>
    </source>
</reference>
<dbReference type="PANTHER" id="PTHR38834">
    <property type="entry name" value="PERIPLASMIC SUBSTRATE BINDING PROTEIN FAMILY 3"/>
    <property type="match status" value="1"/>
</dbReference>
<evidence type="ECO:0000313" key="4">
    <source>
        <dbReference type="Proteomes" id="UP000199053"/>
    </source>
</evidence>
<dbReference type="AlphaFoldDB" id="A0A1G9AYB2"/>